<accession>A0A1I1U7Y3</accession>
<dbReference type="Pfam" id="PF00953">
    <property type="entry name" value="Glycos_transf_4"/>
    <property type="match status" value="1"/>
</dbReference>
<keyword evidence="4 8" id="KW-0812">Transmembrane</keyword>
<keyword evidence="7" id="KW-0479">Metal-binding</keyword>
<dbReference type="InterPro" id="IPR000715">
    <property type="entry name" value="Glycosyl_transferase_4"/>
</dbReference>
<feature type="transmembrane region" description="Helical" evidence="8">
    <location>
        <begin position="87"/>
        <end position="104"/>
    </location>
</feature>
<dbReference type="AlphaFoldDB" id="A0A1I1U7Y3"/>
<evidence type="ECO:0000313" key="9">
    <source>
        <dbReference type="EMBL" id="SFD66765.1"/>
    </source>
</evidence>
<name>A0A1I1U7Y3_9BACT</name>
<evidence type="ECO:0000256" key="4">
    <source>
        <dbReference type="ARBA" id="ARBA00022692"/>
    </source>
</evidence>
<dbReference type="RefSeq" id="WP_100792761.1">
    <property type="nucleotide sequence ID" value="NZ_FOMX01000003.1"/>
</dbReference>
<evidence type="ECO:0000256" key="7">
    <source>
        <dbReference type="PIRSR" id="PIRSR600715-1"/>
    </source>
</evidence>
<evidence type="ECO:0000256" key="3">
    <source>
        <dbReference type="ARBA" id="ARBA00022679"/>
    </source>
</evidence>
<dbReference type="CDD" id="cd06853">
    <property type="entry name" value="GT_WecA_like"/>
    <property type="match status" value="1"/>
</dbReference>
<feature type="transmembrane region" description="Helical" evidence="8">
    <location>
        <begin position="48"/>
        <end position="67"/>
    </location>
</feature>
<evidence type="ECO:0000256" key="5">
    <source>
        <dbReference type="ARBA" id="ARBA00022989"/>
    </source>
</evidence>
<dbReference type="GO" id="GO:0046872">
    <property type="term" value="F:metal ion binding"/>
    <property type="evidence" value="ECO:0007669"/>
    <property type="project" value="UniProtKB-KW"/>
</dbReference>
<feature type="transmembrane region" description="Helical" evidence="8">
    <location>
        <begin position="331"/>
        <end position="349"/>
    </location>
</feature>
<protein>
    <submittedName>
        <fullName evidence="9">UDP-GlcNAc:undecaprenyl-phosphate GlcNAc-1-phosphate transferase</fullName>
    </submittedName>
</protein>
<comment type="subcellular location">
    <subcellularLocation>
        <location evidence="1">Cell membrane</location>
        <topology evidence="1">Multi-pass membrane protein</topology>
    </subcellularLocation>
</comment>
<evidence type="ECO:0000313" key="10">
    <source>
        <dbReference type="Proteomes" id="UP000199400"/>
    </source>
</evidence>
<feature type="transmembrane region" description="Helical" evidence="8">
    <location>
        <begin position="250"/>
        <end position="271"/>
    </location>
</feature>
<keyword evidence="3 9" id="KW-0808">Transferase</keyword>
<feature type="transmembrane region" description="Helical" evidence="8">
    <location>
        <begin position="227"/>
        <end position="244"/>
    </location>
</feature>
<dbReference type="Proteomes" id="UP000199400">
    <property type="component" value="Unassembled WGS sequence"/>
</dbReference>
<feature type="transmembrane region" description="Helical" evidence="8">
    <location>
        <begin position="116"/>
        <end position="134"/>
    </location>
</feature>
<keyword evidence="6 8" id="KW-0472">Membrane</keyword>
<dbReference type="STRING" id="54.SAMN02745121_01033"/>
<feature type="binding site" evidence="7">
    <location>
        <position position="164"/>
    </location>
    <ligand>
        <name>Mg(2+)</name>
        <dbReference type="ChEBI" id="CHEBI:18420"/>
    </ligand>
</feature>
<sequence>MSAETWVLWIAAIVAFVLVAVAMPWAIRGWRALGRSDREISLRKVHQGEIARVGGFVMMVGIGAVAFRGLVGTSELSLVHEWLSRNPLSGALLGALLCGLVGLYDDLVGARARVKLALQLFAAGVAVFAVGLRWPAMAELLGPLAALEPVITLGFLVASVNAINLSDGLDGLAGGNTAIGFAVVLAATLLHPQPDLALGWVSAAALGGVLGFLVHNRHPARVFMGDAGSYFLGFLLPALLLQIAPVPERVAIIDVSLPLLVLALPLLDMGLSIARRAARGQPIFAPDSDHIHHRLLARGFTHGRGVAVLWLTTGMFAGLALLNVIGVGGWWTLTGAGAGLLVVAGLLGYHELLRHLPAFTGDRLVLRDRRRAVVELLADLDRLAEETRRKGHDFKDTEDPALARWLSLAPALTPILGRIGVPGFELRRGTATAVKCGDDSQAWGFLSLPLPQGAELRLALVARLPELQPEQLVLLERVVVLLADQSPSRR</sequence>
<evidence type="ECO:0000256" key="8">
    <source>
        <dbReference type="SAM" id="Phobius"/>
    </source>
</evidence>
<keyword evidence="7" id="KW-0460">Magnesium</keyword>
<dbReference type="PANTHER" id="PTHR22926:SF3">
    <property type="entry name" value="UNDECAPRENYL-PHOSPHATE ALPHA-N-ACETYLGLUCOSAMINYL 1-PHOSPHATE TRANSFERASE"/>
    <property type="match status" value="1"/>
</dbReference>
<feature type="transmembrane region" description="Helical" evidence="8">
    <location>
        <begin position="197"/>
        <end position="215"/>
    </location>
</feature>
<feature type="transmembrane region" description="Helical" evidence="8">
    <location>
        <begin position="140"/>
        <end position="160"/>
    </location>
</feature>
<dbReference type="EMBL" id="FOMX01000003">
    <property type="protein sequence ID" value="SFD66765.1"/>
    <property type="molecule type" value="Genomic_DNA"/>
</dbReference>
<feature type="transmembrane region" description="Helical" evidence="8">
    <location>
        <begin position="6"/>
        <end position="27"/>
    </location>
</feature>
<comment type="cofactor">
    <cofactor evidence="7">
        <name>Mg(2+)</name>
        <dbReference type="ChEBI" id="CHEBI:18420"/>
    </cofactor>
</comment>
<dbReference type="GO" id="GO:0016780">
    <property type="term" value="F:phosphotransferase activity, for other substituted phosphate groups"/>
    <property type="evidence" value="ECO:0007669"/>
    <property type="project" value="InterPro"/>
</dbReference>
<feature type="transmembrane region" description="Helical" evidence="8">
    <location>
        <begin position="306"/>
        <end position="325"/>
    </location>
</feature>
<evidence type="ECO:0000256" key="1">
    <source>
        <dbReference type="ARBA" id="ARBA00004651"/>
    </source>
</evidence>
<dbReference type="GO" id="GO:0071555">
    <property type="term" value="P:cell wall organization"/>
    <property type="evidence" value="ECO:0007669"/>
    <property type="project" value="TreeGrafter"/>
</dbReference>
<feature type="binding site" evidence="7">
    <location>
        <position position="226"/>
    </location>
    <ligand>
        <name>Mg(2+)</name>
        <dbReference type="ChEBI" id="CHEBI:18420"/>
    </ligand>
</feature>
<dbReference type="GO" id="GO:0044038">
    <property type="term" value="P:cell wall macromolecule biosynthetic process"/>
    <property type="evidence" value="ECO:0007669"/>
    <property type="project" value="TreeGrafter"/>
</dbReference>
<keyword evidence="2" id="KW-1003">Cell membrane</keyword>
<evidence type="ECO:0000256" key="2">
    <source>
        <dbReference type="ARBA" id="ARBA00022475"/>
    </source>
</evidence>
<dbReference type="GO" id="GO:0009103">
    <property type="term" value="P:lipopolysaccharide biosynthetic process"/>
    <property type="evidence" value="ECO:0007669"/>
    <property type="project" value="TreeGrafter"/>
</dbReference>
<proteinExistence type="predicted"/>
<organism evidence="9 10">
    <name type="scientific">Nannocystis exedens</name>
    <dbReference type="NCBI Taxonomy" id="54"/>
    <lineage>
        <taxon>Bacteria</taxon>
        <taxon>Pseudomonadati</taxon>
        <taxon>Myxococcota</taxon>
        <taxon>Polyangia</taxon>
        <taxon>Nannocystales</taxon>
        <taxon>Nannocystaceae</taxon>
        <taxon>Nannocystis</taxon>
    </lineage>
</organism>
<gene>
    <name evidence="9" type="ORF">SAMN02745121_01033</name>
</gene>
<keyword evidence="10" id="KW-1185">Reference proteome</keyword>
<reference evidence="10" key="1">
    <citation type="submission" date="2016-10" db="EMBL/GenBank/DDBJ databases">
        <authorList>
            <person name="Varghese N."/>
            <person name="Submissions S."/>
        </authorList>
    </citation>
    <scope>NUCLEOTIDE SEQUENCE [LARGE SCALE GENOMIC DNA]</scope>
    <source>
        <strain evidence="10">ATCC 25963</strain>
    </source>
</reference>
<dbReference type="PROSITE" id="PS01348">
    <property type="entry name" value="MRAY_2"/>
    <property type="match status" value="1"/>
</dbReference>
<dbReference type="GO" id="GO:0005886">
    <property type="term" value="C:plasma membrane"/>
    <property type="evidence" value="ECO:0007669"/>
    <property type="project" value="UniProtKB-SubCell"/>
</dbReference>
<feature type="transmembrane region" description="Helical" evidence="8">
    <location>
        <begin position="172"/>
        <end position="191"/>
    </location>
</feature>
<evidence type="ECO:0000256" key="6">
    <source>
        <dbReference type="ARBA" id="ARBA00023136"/>
    </source>
</evidence>
<dbReference type="InterPro" id="IPR018480">
    <property type="entry name" value="PNAcMuramoyl-5peptid_Trfase_CS"/>
</dbReference>
<dbReference type="PANTHER" id="PTHR22926">
    <property type="entry name" value="PHOSPHO-N-ACETYLMURAMOYL-PENTAPEPTIDE-TRANSFERASE"/>
    <property type="match status" value="1"/>
</dbReference>
<keyword evidence="5 8" id="KW-1133">Transmembrane helix</keyword>